<proteinExistence type="predicted"/>
<reference evidence="2" key="1">
    <citation type="journal article" date="2007" name="Plant Cell">
        <title>Dothideomycete-plant interactions illuminated by genome sequencing and EST analysis of the wheat pathogen Stagonospora nodorum.</title>
        <authorList>
            <person name="Hane J.K."/>
            <person name="Lowe R.G."/>
            <person name="Solomon P.S."/>
            <person name="Tan K.C."/>
            <person name="Schoch C.L."/>
            <person name="Spatafora J.W."/>
            <person name="Crous P.W."/>
            <person name="Kodira C."/>
            <person name="Birren B.W."/>
            <person name="Galagan J.E."/>
            <person name="Torriani S.F."/>
            <person name="McDonald B.A."/>
            <person name="Oliver R.P."/>
        </authorList>
    </citation>
    <scope>NUCLEOTIDE SEQUENCE [LARGE SCALE GENOMIC DNA]</scope>
    <source>
        <strain evidence="2">SN15 / ATCC MYA-4574 / FGSC 10173</strain>
    </source>
</reference>
<dbReference type="AlphaFoldDB" id="Q0UUI1"/>
<accession>Q0UUI1</accession>
<sequence length="67" mass="7448">MFDHIFASDCAGPSSRTFIDINVKNMIAEEVLQLLGLKRIYLLDPIRTTAKAESVMHIVQELEGGAE</sequence>
<gene>
    <name evidence="1" type="ORF">SNOG_04583</name>
</gene>
<dbReference type="KEGG" id="pno:SNOG_04583"/>
<dbReference type="RefSeq" id="XP_001794997.1">
    <property type="nucleotide sequence ID" value="XM_001794945.1"/>
</dbReference>
<dbReference type="GeneID" id="5971865"/>
<evidence type="ECO:0000313" key="1">
    <source>
        <dbReference type="EMBL" id="EAT88343.1"/>
    </source>
</evidence>
<dbReference type="InParanoid" id="Q0UUI1"/>
<dbReference type="EMBL" id="CH445330">
    <property type="protein sequence ID" value="EAT88343.1"/>
    <property type="molecule type" value="Genomic_DNA"/>
</dbReference>
<protein>
    <submittedName>
        <fullName evidence="1">Uncharacterized protein</fullName>
    </submittedName>
</protein>
<organism evidence="1 2">
    <name type="scientific">Phaeosphaeria nodorum (strain SN15 / ATCC MYA-4574 / FGSC 10173)</name>
    <name type="common">Glume blotch fungus</name>
    <name type="synonym">Parastagonospora nodorum</name>
    <dbReference type="NCBI Taxonomy" id="321614"/>
    <lineage>
        <taxon>Eukaryota</taxon>
        <taxon>Fungi</taxon>
        <taxon>Dikarya</taxon>
        <taxon>Ascomycota</taxon>
        <taxon>Pezizomycotina</taxon>
        <taxon>Dothideomycetes</taxon>
        <taxon>Pleosporomycetidae</taxon>
        <taxon>Pleosporales</taxon>
        <taxon>Pleosporineae</taxon>
        <taxon>Phaeosphaeriaceae</taxon>
        <taxon>Parastagonospora</taxon>
    </lineage>
</organism>
<dbReference type="Proteomes" id="UP000001055">
    <property type="component" value="Unassembled WGS sequence"/>
</dbReference>
<name>Q0UUI1_PHANO</name>
<evidence type="ECO:0000313" key="2">
    <source>
        <dbReference type="Proteomes" id="UP000001055"/>
    </source>
</evidence>